<keyword evidence="9" id="KW-0175">Coiled coil</keyword>
<evidence type="ECO:0000256" key="1">
    <source>
        <dbReference type="ARBA" id="ARBA00004496"/>
    </source>
</evidence>
<protein>
    <recommendedName>
        <fullName evidence="11">VLRF1 domain-containing protein</fullName>
    </recommendedName>
</protein>
<evidence type="ECO:0000256" key="4">
    <source>
        <dbReference type="ARBA" id="ARBA00022722"/>
    </source>
</evidence>
<evidence type="ECO:0000256" key="2">
    <source>
        <dbReference type="ARBA" id="ARBA00009262"/>
    </source>
</evidence>
<dbReference type="GO" id="GO:0005737">
    <property type="term" value="C:cytoplasm"/>
    <property type="evidence" value="ECO:0007669"/>
    <property type="project" value="UniProtKB-SubCell"/>
</dbReference>
<dbReference type="PROSITE" id="PS52044">
    <property type="entry name" value="VLRF1"/>
    <property type="match status" value="1"/>
</dbReference>
<evidence type="ECO:0000256" key="9">
    <source>
        <dbReference type="ARBA" id="ARBA00023054"/>
    </source>
</evidence>
<evidence type="ECO:0000256" key="6">
    <source>
        <dbReference type="ARBA" id="ARBA00022759"/>
    </source>
</evidence>
<proteinExistence type="inferred from homology"/>
<organism evidence="12 13">
    <name type="scientific">Halteria grandinella</name>
    <dbReference type="NCBI Taxonomy" id="5974"/>
    <lineage>
        <taxon>Eukaryota</taxon>
        <taxon>Sar</taxon>
        <taxon>Alveolata</taxon>
        <taxon>Ciliophora</taxon>
        <taxon>Intramacronucleata</taxon>
        <taxon>Spirotrichea</taxon>
        <taxon>Stichotrichia</taxon>
        <taxon>Sporadotrichida</taxon>
        <taxon>Halteriidae</taxon>
        <taxon>Halteria</taxon>
    </lineage>
</organism>
<feature type="active site" evidence="10">
    <location>
        <position position="316"/>
    </location>
</feature>
<evidence type="ECO:0000256" key="8">
    <source>
        <dbReference type="ARBA" id="ARBA00023043"/>
    </source>
</evidence>
<comment type="caution">
    <text evidence="12">The sequence shown here is derived from an EMBL/GenBank/DDBJ whole genome shotgun (WGS) entry which is preliminary data.</text>
</comment>
<gene>
    <name evidence="12" type="ORF">FGO68_gene3958</name>
</gene>
<comment type="similarity">
    <text evidence="2 10">Belongs to the ANKZF1/VMS1 family.</text>
</comment>
<keyword evidence="7 10" id="KW-0378">Hydrolase</keyword>
<dbReference type="GO" id="GO:0016787">
    <property type="term" value="F:hydrolase activity"/>
    <property type="evidence" value="ECO:0007669"/>
    <property type="project" value="UniProtKB-KW"/>
</dbReference>
<keyword evidence="13" id="KW-1185">Reference proteome</keyword>
<evidence type="ECO:0000259" key="11">
    <source>
        <dbReference type="PROSITE" id="PS52044"/>
    </source>
</evidence>
<dbReference type="Pfam" id="PF18826">
    <property type="entry name" value="bVLRF1"/>
    <property type="match status" value="1"/>
</dbReference>
<dbReference type="PANTHER" id="PTHR16036:SF2">
    <property type="entry name" value="TRNA ENDONUCLEASE ANKZF1"/>
    <property type="match status" value="1"/>
</dbReference>
<keyword evidence="4 10" id="KW-0540">Nuclease</keyword>
<evidence type="ECO:0000313" key="13">
    <source>
        <dbReference type="Proteomes" id="UP000785679"/>
    </source>
</evidence>
<reference evidence="12" key="1">
    <citation type="submission" date="2019-06" db="EMBL/GenBank/DDBJ databases">
        <authorList>
            <person name="Zheng W."/>
        </authorList>
    </citation>
    <scope>NUCLEOTIDE SEQUENCE</scope>
    <source>
        <strain evidence="12">QDHG01</strain>
    </source>
</reference>
<dbReference type="PANTHER" id="PTHR16036">
    <property type="entry name" value="ANKYRIN REPEAT AND ZINC FINGER DOMAIN-CONTAINING PROTEIN 1"/>
    <property type="match status" value="1"/>
</dbReference>
<sequence>MEQAHHTILLEESALYHTLQYLDKLNPLRLLNKGFTEKLEGFREWKAQQRKAIIMGSGMPTADGECSDMVEAYIAARELIVNSRVNKKNLSDLLSQESYKLAAPFKPQILSIKKSLVIKSSKQDHSQQTMAKTSVFDIPVQFWRSGITSFYFKDYPHTKITFAEFGKNRENYEFVKEFNRLNSYQPYYVLKNERTGDLFQVNKGFVMGVQDDDEVEQEGNKFQFLAESEEFSAKDIDFTDPTALLKRQKAILEAIHKHQNTEQFDPLRVLQHGIQHWVLILCHGGKFFLQVFQGSKSLFSKSDSKYVMRKKQGGRQMNKDKTAKIMSSVGSQMRRENERLLQEHIDEYMEEAKGYIEKADVIFLHAPGMNKTIFISQSKPLGAHMHKVRAIEFKSKKANYQEAVELIKKITEVKLYFNADYVSPVEAEGL</sequence>
<keyword evidence="6 10" id="KW-0255">Endonuclease</keyword>
<dbReference type="GO" id="GO:0004519">
    <property type="term" value="F:endonuclease activity"/>
    <property type="evidence" value="ECO:0007669"/>
    <property type="project" value="UniProtKB-KW"/>
</dbReference>
<evidence type="ECO:0000256" key="7">
    <source>
        <dbReference type="ARBA" id="ARBA00022801"/>
    </source>
</evidence>
<dbReference type="OrthoDB" id="429841at2759"/>
<dbReference type="InterPro" id="IPR047139">
    <property type="entry name" value="ANKZ1/VMS1"/>
</dbReference>
<feature type="domain" description="VLRF1" evidence="11">
    <location>
        <begin position="273"/>
        <end position="413"/>
    </location>
</feature>
<accession>A0A8J8NPP0</accession>
<keyword evidence="3 10" id="KW-0963">Cytoplasm</keyword>
<dbReference type="InterPro" id="IPR041175">
    <property type="entry name" value="VLRF1/Vms1"/>
</dbReference>
<keyword evidence="8" id="KW-0040">ANK repeat</keyword>
<evidence type="ECO:0000256" key="5">
    <source>
        <dbReference type="ARBA" id="ARBA00022737"/>
    </source>
</evidence>
<keyword evidence="5" id="KW-0677">Repeat</keyword>
<dbReference type="GO" id="GO:0036503">
    <property type="term" value="P:ERAD pathway"/>
    <property type="evidence" value="ECO:0007669"/>
    <property type="project" value="TreeGrafter"/>
</dbReference>
<evidence type="ECO:0000256" key="3">
    <source>
        <dbReference type="ARBA" id="ARBA00022490"/>
    </source>
</evidence>
<dbReference type="AlphaFoldDB" id="A0A8J8NPP0"/>
<comment type="subcellular location">
    <subcellularLocation>
        <location evidence="1">Cytoplasm</location>
    </subcellularLocation>
</comment>
<evidence type="ECO:0000256" key="10">
    <source>
        <dbReference type="PROSITE-ProRule" id="PRU01389"/>
    </source>
</evidence>
<comment type="domain">
    <text evidence="10">The VLRF1 domain mediates binding to the 60S ribosomal subunit.</text>
</comment>
<name>A0A8J8NPP0_HALGN</name>
<evidence type="ECO:0000313" key="12">
    <source>
        <dbReference type="EMBL" id="TNV78763.1"/>
    </source>
</evidence>
<dbReference type="Proteomes" id="UP000785679">
    <property type="component" value="Unassembled WGS sequence"/>
</dbReference>
<dbReference type="EMBL" id="RRYP01009888">
    <property type="protein sequence ID" value="TNV78763.1"/>
    <property type="molecule type" value="Genomic_DNA"/>
</dbReference>